<keyword evidence="1" id="KW-0732">Signal</keyword>
<dbReference type="Proteomes" id="UP001162060">
    <property type="component" value="Unassembled WGS sequence"/>
</dbReference>
<accession>A0AAV1TE79</accession>
<protein>
    <recommendedName>
        <fullName evidence="4">Secreted protein</fullName>
    </recommendedName>
</protein>
<evidence type="ECO:0000256" key="1">
    <source>
        <dbReference type="SAM" id="SignalP"/>
    </source>
</evidence>
<reference evidence="2" key="1">
    <citation type="submission" date="2024-01" db="EMBL/GenBank/DDBJ databases">
        <authorList>
            <person name="Webb A."/>
        </authorList>
    </citation>
    <scope>NUCLEOTIDE SEQUENCE</scope>
    <source>
        <strain evidence="2">Pm1</strain>
    </source>
</reference>
<name>A0AAV1TE79_9STRA</name>
<comment type="caution">
    <text evidence="2">The sequence shown here is derived from an EMBL/GenBank/DDBJ whole genome shotgun (WGS) entry which is preliminary data.</text>
</comment>
<proteinExistence type="predicted"/>
<gene>
    <name evidence="2" type="ORF">PM001_LOCUS5761</name>
</gene>
<evidence type="ECO:0008006" key="4">
    <source>
        <dbReference type="Google" id="ProtNLM"/>
    </source>
</evidence>
<feature type="signal peptide" evidence="1">
    <location>
        <begin position="1"/>
        <end position="21"/>
    </location>
</feature>
<sequence>MELHRVLSIFAAGLIGQGSAASSVTSNSSFTGWKPCPAYTFFDEGEYAADCVTYDAPLCYPGICDTTANVNSTIKVFVKWLRAKGATDTTHQMCG</sequence>
<dbReference type="AlphaFoldDB" id="A0AAV1TE79"/>
<organism evidence="2 3">
    <name type="scientific">Peronospora matthiolae</name>
    <dbReference type="NCBI Taxonomy" id="2874970"/>
    <lineage>
        <taxon>Eukaryota</taxon>
        <taxon>Sar</taxon>
        <taxon>Stramenopiles</taxon>
        <taxon>Oomycota</taxon>
        <taxon>Peronosporomycetes</taxon>
        <taxon>Peronosporales</taxon>
        <taxon>Peronosporaceae</taxon>
        <taxon>Peronospora</taxon>
    </lineage>
</organism>
<dbReference type="EMBL" id="CAKLBY020000047">
    <property type="protein sequence ID" value="CAK7918278.1"/>
    <property type="molecule type" value="Genomic_DNA"/>
</dbReference>
<evidence type="ECO:0000313" key="3">
    <source>
        <dbReference type="Proteomes" id="UP001162060"/>
    </source>
</evidence>
<feature type="chain" id="PRO_5043539114" description="Secreted protein" evidence="1">
    <location>
        <begin position="22"/>
        <end position="95"/>
    </location>
</feature>
<evidence type="ECO:0000313" key="2">
    <source>
        <dbReference type="EMBL" id="CAK7918278.1"/>
    </source>
</evidence>